<keyword evidence="9" id="KW-1185">Reference proteome</keyword>
<dbReference type="RefSeq" id="WP_013559030.1">
    <property type="nucleotide sequence ID" value="NC_014960.1"/>
</dbReference>
<keyword evidence="6 7" id="KW-0472">Membrane</keyword>
<dbReference type="AlphaFoldDB" id="E8N1N0"/>
<dbReference type="HOGENOM" id="CLU_082058_3_1_0"/>
<evidence type="ECO:0000256" key="3">
    <source>
        <dbReference type="ARBA" id="ARBA00022475"/>
    </source>
</evidence>
<evidence type="ECO:0000256" key="1">
    <source>
        <dbReference type="ARBA" id="ARBA00004651"/>
    </source>
</evidence>
<accession>E8N1N0</accession>
<feature type="transmembrane region" description="Helical" evidence="7">
    <location>
        <begin position="28"/>
        <end position="51"/>
    </location>
</feature>
<organism evidence="8 9">
    <name type="scientific">Anaerolinea thermophila (strain DSM 14523 / JCM 11388 / NBRC 100420 / UNI-1)</name>
    <dbReference type="NCBI Taxonomy" id="926569"/>
    <lineage>
        <taxon>Bacteria</taxon>
        <taxon>Bacillati</taxon>
        <taxon>Chloroflexota</taxon>
        <taxon>Anaerolineae</taxon>
        <taxon>Anaerolineales</taxon>
        <taxon>Anaerolineaceae</taxon>
        <taxon>Anaerolinea</taxon>
    </lineage>
</organism>
<sequence length="125" mass="13289">MNVLLAITAGVLFGGGLFMMLRRSLVRVLIGLLMISNAVNLIIFTAGRLVPAHPPLISPGNNALTPPYADPVPQALILTAIVISFGVAAFAIVLMQQTYRALGNADMNDMRSTDTPVEDEEEATP</sequence>
<proteinExistence type="inferred from homology"/>
<evidence type="ECO:0000313" key="8">
    <source>
        <dbReference type="EMBL" id="BAJ62635.1"/>
    </source>
</evidence>
<comment type="subcellular location">
    <subcellularLocation>
        <location evidence="1">Cell membrane</location>
        <topology evidence="1">Multi-pass membrane protein</topology>
    </subcellularLocation>
</comment>
<evidence type="ECO:0000256" key="2">
    <source>
        <dbReference type="ARBA" id="ARBA00010388"/>
    </source>
</evidence>
<dbReference type="InterPro" id="IPR039428">
    <property type="entry name" value="NUOK/Mnh_C1-like"/>
</dbReference>
<gene>
    <name evidence="8" type="primary">mrpC</name>
    <name evidence="8" type="ordered locus">ANT_06010</name>
</gene>
<dbReference type="Gene3D" id="1.10.287.3510">
    <property type="match status" value="1"/>
</dbReference>
<evidence type="ECO:0000256" key="7">
    <source>
        <dbReference type="SAM" id="Phobius"/>
    </source>
</evidence>
<protein>
    <submittedName>
        <fullName evidence="8">Na(+)/H(+) antiporter subunit C</fullName>
    </submittedName>
</protein>
<dbReference type="STRING" id="926569.ANT_06010"/>
<name>E8N1N0_ANATU</name>
<feature type="transmembrane region" description="Helical" evidence="7">
    <location>
        <begin position="71"/>
        <end position="94"/>
    </location>
</feature>
<evidence type="ECO:0000256" key="4">
    <source>
        <dbReference type="ARBA" id="ARBA00022692"/>
    </source>
</evidence>
<evidence type="ECO:0000313" key="9">
    <source>
        <dbReference type="Proteomes" id="UP000008922"/>
    </source>
</evidence>
<dbReference type="Pfam" id="PF00420">
    <property type="entry name" value="Oxidored_q2"/>
    <property type="match status" value="1"/>
</dbReference>
<keyword evidence="5 7" id="KW-1133">Transmembrane helix</keyword>
<dbReference type="Proteomes" id="UP000008922">
    <property type="component" value="Chromosome"/>
</dbReference>
<dbReference type="eggNOG" id="COG1006">
    <property type="taxonomic scope" value="Bacteria"/>
</dbReference>
<feature type="transmembrane region" description="Helical" evidence="7">
    <location>
        <begin position="6"/>
        <end position="21"/>
    </location>
</feature>
<keyword evidence="3" id="KW-1003">Cell membrane</keyword>
<reference evidence="8 9" key="1">
    <citation type="submission" date="2010-12" db="EMBL/GenBank/DDBJ databases">
        <title>Whole genome sequence of Anaerolinea thermophila UNI-1.</title>
        <authorList>
            <person name="Narita-Yamada S."/>
            <person name="Kishi E."/>
            <person name="Watanabe Y."/>
            <person name="Takasaki K."/>
            <person name="Ankai A."/>
            <person name="Oguchi A."/>
            <person name="Fukui S."/>
            <person name="Takahashi M."/>
            <person name="Yashiro I."/>
            <person name="Hosoyama A."/>
            <person name="Sekiguchi Y."/>
            <person name="Hanada S."/>
            <person name="Fujita N."/>
        </authorList>
    </citation>
    <scope>NUCLEOTIDE SEQUENCE [LARGE SCALE GENOMIC DNA]</scope>
    <source>
        <strain evidence="9">DSM 14523 / JCM 11388 / NBRC 100420 / UNI-1</strain>
    </source>
</reference>
<dbReference type="PANTHER" id="PTHR34583">
    <property type="entry name" value="ANTIPORTER SUBUNIT MNHC2-RELATED"/>
    <property type="match status" value="1"/>
</dbReference>
<dbReference type="PANTHER" id="PTHR34583:SF2">
    <property type="entry name" value="ANTIPORTER SUBUNIT MNHC2-RELATED"/>
    <property type="match status" value="1"/>
</dbReference>
<dbReference type="GO" id="GO:0005886">
    <property type="term" value="C:plasma membrane"/>
    <property type="evidence" value="ECO:0007669"/>
    <property type="project" value="UniProtKB-SubCell"/>
</dbReference>
<dbReference type="KEGG" id="atm:ANT_06010"/>
<dbReference type="EMBL" id="AP012029">
    <property type="protein sequence ID" value="BAJ62635.1"/>
    <property type="molecule type" value="Genomic_DNA"/>
</dbReference>
<dbReference type="InterPro" id="IPR050601">
    <property type="entry name" value="CPA3_antiporter_subunitC"/>
</dbReference>
<keyword evidence="4 7" id="KW-0812">Transmembrane</keyword>
<dbReference type="FunCoup" id="E8N1N0">
    <property type="interactions" value="27"/>
</dbReference>
<evidence type="ECO:0000256" key="6">
    <source>
        <dbReference type="ARBA" id="ARBA00023136"/>
    </source>
</evidence>
<comment type="similarity">
    <text evidence="2">Belongs to the CPA3 antiporters (TC 2.A.63) subunit C family.</text>
</comment>
<dbReference type="OrthoDB" id="9799219at2"/>
<dbReference type="InParanoid" id="E8N1N0"/>
<evidence type="ECO:0000256" key="5">
    <source>
        <dbReference type="ARBA" id="ARBA00022989"/>
    </source>
</evidence>